<dbReference type="InterPro" id="IPR026444">
    <property type="entry name" value="Secre_tail"/>
</dbReference>
<evidence type="ECO:0000313" key="5">
    <source>
        <dbReference type="EMBL" id="VAW21937.1"/>
    </source>
</evidence>
<dbReference type="InterPro" id="IPR011635">
    <property type="entry name" value="CARDB"/>
</dbReference>
<dbReference type="Pfam" id="PF18962">
    <property type="entry name" value="Por_Secre_tail"/>
    <property type="match status" value="1"/>
</dbReference>
<sequence length="1169" mass="126982">MRKVIVICFMLAGFYCSGQLSYVPASPYPITVKQPDGTSLTVLAKGDEYSHYAVTEDGYSVVRNRLGIYEYAEKNFVGNLAPSGVKARNKGERAGAERTYIQHISKNIRPTVSVLNKILKSISTRNGIQLFPTSGDRRVLLLLIAYKDLPNTYSLQDFDDLMNKGNYQNTGSFSDYYKTYSNNTLNLSVDVFGWYVSKENYLYYGDDNGSGRVRVLVREAIDSAENAGVDFSVYDNDGDGKLDNLMVVHAGPGAEEGSQTQYAWSHSWNLWDLAVTYDNVLINDYIVQPETRSYGMVGIGVFCHEFGHALGLPDLYDTNEGSEGLGNWCLMASGSWLGKESKPAGFSAWCREELSWVSPVEISAYGDYTLLPAATSTECYKILTPKANEYFLLENRYRTQFDSYLPGSGLAIFHINTSQAGNTDENNKLSDLEEADGKDDLDNEVNRGDAGDIFPGSSNNTAFNDFTYPGAQTYNLSKSGVSIKNIDLNGQVIHFSIGDPEIQGVNLTYDSLMNNFTVDGAQVNISLEVENTGTEASGPFSIGYYLSPSAPVSTSGILLGYNTYSGLSAGASINETFSSDITTIPSLPVGDYYVGYIIDYQGQVDEIEEGDNLYTHATGQVLFNYLANLSYDSQKNSLQIDGGIVTVSLEVENNGSSAAASCRVGYYLSPDPEITSSDYLVDTDVVGVLLAGGTSSEGFSANIPTMMPSLPAGKYYVGYIVDFLEVIDEENEKDNTFYFPGQAYSNCPEISTVVSESICEGDSIEFNGSFYKTAGSYEFTYTGQYGCDSIVTLDLIVNPSHNILVEKTICQGDSVVIGASVYKTTGAYEDMFVNRFGCDSLVTLNLTVNPVYDTVLSIGICEGDSALMGGDVYKEPGVYSAHLPSRFGCDSLVTLYLSVYPKPVTTLFESICEGDSIVIGSSVYKQSGIFSNTFTSQYGCDSIVTLGLTVNPVYDTTLFAVVCQGESYYLGGQAYSSGGIYTHNFPSRYGCDSLVTVNLTVAPLPHVSLGNDTFIFSSDKLLLDAGPGYEAYNWGTGEATQIIEINKNLGLGENEVDVTVTDQNNCSGSGRIMVTIYDGSTSPNDKDPMIKLFPNPTSGMVNILLEQVYGKYEVRVVSDNGSTVFSKKYIALSGKVMNTLNLGSLSPGLYTVMVISGSGVNVDKLVIQR</sequence>
<evidence type="ECO:0000259" key="2">
    <source>
        <dbReference type="Pfam" id="PF05547"/>
    </source>
</evidence>
<gene>
    <name evidence="5" type="ORF">MNBD_BACTEROID01-1911</name>
</gene>
<name>A0A3B0U980_9ZZZZ</name>
<dbReference type="Gene3D" id="2.60.40.10">
    <property type="entry name" value="Immunoglobulins"/>
    <property type="match status" value="2"/>
</dbReference>
<protein>
    <recommendedName>
        <fullName evidence="6">Peptidase M6-like domain-containing protein</fullName>
    </recommendedName>
</protein>
<feature type="domain" description="CARDB" evidence="3">
    <location>
        <begin position="642"/>
        <end position="737"/>
    </location>
</feature>
<dbReference type="PANTHER" id="PTHR41775">
    <property type="entry name" value="SECRETED PROTEIN-RELATED"/>
    <property type="match status" value="1"/>
</dbReference>
<dbReference type="PANTHER" id="PTHR41775:SF1">
    <property type="entry name" value="PEPTIDASE M6-LIKE DOMAIN-CONTAINING PROTEIN"/>
    <property type="match status" value="1"/>
</dbReference>
<feature type="region of interest" description="Disordered" evidence="1">
    <location>
        <begin position="423"/>
        <end position="443"/>
    </location>
</feature>
<feature type="domain" description="Peptidase M6-like" evidence="2">
    <location>
        <begin position="166"/>
        <end position="352"/>
    </location>
</feature>
<evidence type="ECO:0000256" key="1">
    <source>
        <dbReference type="SAM" id="MobiDB-lite"/>
    </source>
</evidence>
<proteinExistence type="predicted"/>
<reference evidence="5" key="1">
    <citation type="submission" date="2018-06" db="EMBL/GenBank/DDBJ databases">
        <authorList>
            <person name="Zhirakovskaya E."/>
        </authorList>
    </citation>
    <scope>NUCLEOTIDE SEQUENCE</scope>
</reference>
<dbReference type="SUPFAM" id="SSF55486">
    <property type="entry name" value="Metalloproteases ('zincins'), catalytic domain"/>
    <property type="match status" value="1"/>
</dbReference>
<dbReference type="AlphaFoldDB" id="A0A3B0U980"/>
<dbReference type="InterPro" id="IPR008757">
    <property type="entry name" value="Peptidase_M6-like_domain"/>
</dbReference>
<evidence type="ECO:0000259" key="4">
    <source>
        <dbReference type="Pfam" id="PF18962"/>
    </source>
</evidence>
<dbReference type="GO" id="GO:0008233">
    <property type="term" value="F:peptidase activity"/>
    <property type="evidence" value="ECO:0007669"/>
    <property type="project" value="InterPro"/>
</dbReference>
<dbReference type="EMBL" id="UOEP01000161">
    <property type="protein sequence ID" value="VAW21937.1"/>
    <property type="molecule type" value="Genomic_DNA"/>
</dbReference>
<evidence type="ECO:0008006" key="6">
    <source>
        <dbReference type="Google" id="ProtNLM"/>
    </source>
</evidence>
<feature type="domain" description="CARDB" evidence="3">
    <location>
        <begin position="513"/>
        <end position="615"/>
    </location>
</feature>
<dbReference type="NCBIfam" id="TIGR03296">
    <property type="entry name" value="M6dom_TIGR03296"/>
    <property type="match status" value="1"/>
</dbReference>
<dbReference type="GO" id="GO:0006508">
    <property type="term" value="P:proteolysis"/>
    <property type="evidence" value="ECO:0007669"/>
    <property type="project" value="InterPro"/>
</dbReference>
<dbReference type="Pfam" id="PF05547">
    <property type="entry name" value="Peptidase_M6"/>
    <property type="match status" value="1"/>
</dbReference>
<organism evidence="5">
    <name type="scientific">hydrothermal vent metagenome</name>
    <dbReference type="NCBI Taxonomy" id="652676"/>
    <lineage>
        <taxon>unclassified sequences</taxon>
        <taxon>metagenomes</taxon>
        <taxon>ecological metagenomes</taxon>
    </lineage>
</organism>
<accession>A0A3B0U980</accession>
<dbReference type="Pfam" id="PF07705">
    <property type="entry name" value="CARDB"/>
    <property type="match status" value="2"/>
</dbReference>
<evidence type="ECO:0000259" key="3">
    <source>
        <dbReference type="Pfam" id="PF07705"/>
    </source>
</evidence>
<feature type="domain" description="Secretion system C-terminal sorting" evidence="4">
    <location>
        <begin position="1092"/>
        <end position="1167"/>
    </location>
</feature>
<dbReference type="InterPro" id="IPR013783">
    <property type="entry name" value="Ig-like_fold"/>
</dbReference>